<reference evidence="6 7" key="1">
    <citation type="submission" date="2018-10" db="EMBL/GenBank/DDBJ databases">
        <title>The genome of Streptomyces dangxiongensis Z022.</title>
        <authorList>
            <person name="Zhang B."/>
        </authorList>
    </citation>
    <scope>NUCLEOTIDE SEQUENCE [LARGE SCALE GENOMIC DNA]</scope>
    <source>
        <strain evidence="6 7">Z022</strain>
    </source>
</reference>
<evidence type="ECO:0000256" key="1">
    <source>
        <dbReference type="ARBA" id="ARBA00022729"/>
    </source>
</evidence>
<dbReference type="SMART" id="SM00191">
    <property type="entry name" value="Int_alpha"/>
    <property type="match status" value="5"/>
</dbReference>
<evidence type="ECO:0000256" key="3">
    <source>
        <dbReference type="ARBA" id="ARBA00022801"/>
    </source>
</evidence>
<feature type="chain" id="PRO_5018323269" evidence="5">
    <location>
        <begin position="34"/>
        <end position="457"/>
    </location>
</feature>
<dbReference type="OrthoDB" id="9815928at2"/>
<evidence type="ECO:0000256" key="4">
    <source>
        <dbReference type="ARBA" id="ARBA00023180"/>
    </source>
</evidence>
<dbReference type="InterPro" id="IPR013519">
    <property type="entry name" value="Int_alpha_beta-p"/>
</dbReference>
<dbReference type="EMBL" id="CP033073">
    <property type="protein sequence ID" value="AYN39772.1"/>
    <property type="molecule type" value="Genomic_DNA"/>
</dbReference>
<organism evidence="6 7">
    <name type="scientific">Streptomyces dangxiongensis</name>
    <dbReference type="NCBI Taxonomy" id="1442032"/>
    <lineage>
        <taxon>Bacteria</taxon>
        <taxon>Bacillati</taxon>
        <taxon>Actinomycetota</taxon>
        <taxon>Actinomycetes</taxon>
        <taxon>Kitasatosporales</taxon>
        <taxon>Streptomycetaceae</taxon>
        <taxon>Streptomyces</taxon>
    </lineage>
</organism>
<keyword evidence="3" id="KW-0378">Hydrolase</keyword>
<dbReference type="AlphaFoldDB" id="A0A3G2JH86"/>
<dbReference type="InterPro" id="IPR013517">
    <property type="entry name" value="FG-GAP"/>
</dbReference>
<dbReference type="SUPFAM" id="SSF69318">
    <property type="entry name" value="Integrin alpha N-terminal domain"/>
    <property type="match status" value="1"/>
</dbReference>
<dbReference type="InterPro" id="IPR028994">
    <property type="entry name" value="Integrin_alpha_N"/>
</dbReference>
<evidence type="ECO:0000313" key="7">
    <source>
        <dbReference type="Proteomes" id="UP000268329"/>
    </source>
</evidence>
<proteinExistence type="predicted"/>
<sequence>MRTHRTLAVALATATAASLTGGLLALSAGPAAAATPAKYADDFDGDGYRDYASGWGGEVTVTYGTATGPGPKTVRFTQDSPGIPGTAGDSGGYADTFGNQLANADLNRDGYADLAVADRSEKSGTTAGAGAVTILWGARSGLGTKATRIPARSKLAFGAALASGDFNGDGKPDLAVTDVTGTLYVYRGGFSTSGTTGSVTSMEVSPSGGEVLEPVAIVAGRVTKDKATDLYVLGQGYKNGRMTQAAWFVQGGSTIKRGKYTTYNASQVDFNATGVIADFDKNGYGDLAVSDTPYTKGAGSVVVLRGGASGPATSYRLSQSTTGVATAATRDDRFGFSLSAGDTNRDGYPDLAVGVPEEESGSVANAGGVHVLRGGGKGLTGTGSQWFTRATAGVPGSATQDEMFGLFVRLRDLDRDGDADLLMSSDLYRKSVLLRASATGITTGGASETDLDPNFPQ</sequence>
<dbReference type="RefSeq" id="WP_121787258.1">
    <property type="nucleotide sequence ID" value="NZ_CP033073.1"/>
</dbReference>
<dbReference type="PROSITE" id="PS51470">
    <property type="entry name" value="FG_GAP"/>
    <property type="match status" value="1"/>
</dbReference>
<dbReference type="Gene3D" id="2.130.10.130">
    <property type="entry name" value="Integrin alpha, N-terminal"/>
    <property type="match status" value="2"/>
</dbReference>
<dbReference type="PANTHER" id="PTHR23221">
    <property type="entry name" value="GLYCOSYLPHOSPHATIDYLINOSITOL PHOSPHOLIPASE D"/>
    <property type="match status" value="1"/>
</dbReference>
<name>A0A3G2JH86_9ACTN</name>
<keyword evidence="4" id="KW-0325">Glycoprotein</keyword>
<evidence type="ECO:0000313" key="6">
    <source>
        <dbReference type="EMBL" id="AYN39772.1"/>
    </source>
</evidence>
<evidence type="ECO:0000256" key="5">
    <source>
        <dbReference type="SAM" id="SignalP"/>
    </source>
</evidence>
<feature type="signal peptide" evidence="5">
    <location>
        <begin position="1"/>
        <end position="33"/>
    </location>
</feature>
<dbReference type="PANTHER" id="PTHR23221:SF7">
    <property type="entry name" value="PHOSPHATIDYLINOSITOL-GLYCAN-SPECIFIC PHOSPHOLIPASE D"/>
    <property type="match status" value="1"/>
</dbReference>
<keyword evidence="2" id="KW-0677">Repeat</keyword>
<dbReference type="Pfam" id="PF13517">
    <property type="entry name" value="FG-GAP_3"/>
    <property type="match status" value="1"/>
</dbReference>
<keyword evidence="1 5" id="KW-0732">Signal</keyword>
<dbReference type="GO" id="GO:0007229">
    <property type="term" value="P:integrin-mediated signaling pathway"/>
    <property type="evidence" value="ECO:0007669"/>
    <property type="project" value="UniProtKB-KW"/>
</dbReference>
<dbReference type="Proteomes" id="UP000268329">
    <property type="component" value="Chromosome"/>
</dbReference>
<dbReference type="KEGG" id="sdd:D9753_13530"/>
<accession>A0A3G2JH86</accession>
<evidence type="ECO:0000256" key="2">
    <source>
        <dbReference type="ARBA" id="ARBA00022737"/>
    </source>
</evidence>
<keyword evidence="6" id="KW-0401">Integrin</keyword>
<dbReference type="GO" id="GO:0016787">
    <property type="term" value="F:hydrolase activity"/>
    <property type="evidence" value="ECO:0007669"/>
    <property type="project" value="UniProtKB-KW"/>
</dbReference>
<keyword evidence="7" id="KW-1185">Reference proteome</keyword>
<gene>
    <name evidence="6" type="ORF">D9753_13530</name>
</gene>
<protein>
    <submittedName>
        <fullName evidence="6">Integrin-like protein</fullName>
    </submittedName>
</protein>
<dbReference type="Pfam" id="PF01839">
    <property type="entry name" value="FG-GAP"/>
    <property type="match status" value="1"/>
</dbReference>